<reference evidence="1 2" key="1">
    <citation type="submission" date="2024-05" db="EMBL/GenBank/DDBJ databases">
        <authorList>
            <person name="Wallberg A."/>
        </authorList>
    </citation>
    <scope>NUCLEOTIDE SEQUENCE [LARGE SCALE GENOMIC DNA]</scope>
</reference>
<gene>
    <name evidence="1" type="ORF">MNOR_LOCUS15833</name>
</gene>
<feature type="non-terminal residue" evidence="1">
    <location>
        <position position="1"/>
    </location>
</feature>
<organism evidence="1 2">
    <name type="scientific">Meganyctiphanes norvegica</name>
    <name type="common">Northern krill</name>
    <name type="synonym">Thysanopoda norvegica</name>
    <dbReference type="NCBI Taxonomy" id="48144"/>
    <lineage>
        <taxon>Eukaryota</taxon>
        <taxon>Metazoa</taxon>
        <taxon>Ecdysozoa</taxon>
        <taxon>Arthropoda</taxon>
        <taxon>Crustacea</taxon>
        <taxon>Multicrustacea</taxon>
        <taxon>Malacostraca</taxon>
        <taxon>Eumalacostraca</taxon>
        <taxon>Eucarida</taxon>
        <taxon>Euphausiacea</taxon>
        <taxon>Euphausiidae</taxon>
        <taxon>Meganyctiphanes</taxon>
    </lineage>
</organism>
<comment type="caution">
    <text evidence="1">The sequence shown here is derived from an EMBL/GenBank/DDBJ whole genome shotgun (WGS) entry which is preliminary data.</text>
</comment>
<protein>
    <submittedName>
        <fullName evidence="1">Uncharacterized protein</fullName>
    </submittedName>
</protein>
<dbReference type="EMBL" id="CAXKWB010010102">
    <property type="protein sequence ID" value="CAL4096798.1"/>
    <property type="molecule type" value="Genomic_DNA"/>
</dbReference>
<dbReference type="AlphaFoldDB" id="A0AAV2QSK2"/>
<evidence type="ECO:0000313" key="2">
    <source>
        <dbReference type="Proteomes" id="UP001497623"/>
    </source>
</evidence>
<accession>A0AAV2QSK2</accession>
<keyword evidence="2" id="KW-1185">Reference proteome</keyword>
<evidence type="ECO:0000313" key="1">
    <source>
        <dbReference type="EMBL" id="CAL4096798.1"/>
    </source>
</evidence>
<name>A0AAV2QSK2_MEGNR</name>
<proteinExistence type="predicted"/>
<dbReference type="Proteomes" id="UP001497623">
    <property type="component" value="Unassembled WGS sequence"/>
</dbReference>
<sequence length="144" mass="16024">TGSSRSYINSRMARLLSLDFQRVSNVEYEVRTFLGAGTKKVGETSVQVFFPSGRFLALPIFIDKNFELDLEVRGLKQLILNLKSQNIPLGADYSSNSDKVQIDGLIGSDLIQFIQFSTVPCMHGQALCIENKLSPFGNSAHFFI</sequence>